<dbReference type="SMART" id="SM00959">
    <property type="entry name" value="Rho_N"/>
    <property type="match status" value="1"/>
</dbReference>
<proteinExistence type="predicted"/>
<comment type="caution">
    <text evidence="2">The sequence shown here is derived from an EMBL/GenBank/DDBJ whole genome shotgun (WGS) entry which is preliminary data.</text>
</comment>
<evidence type="ECO:0000313" key="3">
    <source>
        <dbReference type="Proteomes" id="UP000473574"/>
    </source>
</evidence>
<reference evidence="2 3" key="1">
    <citation type="journal article" date="2020" name="Microb. Ecol.">
        <title>Ecogenomics of the Marine Benthic Filamentous Cyanobacterium Adonisia.</title>
        <authorList>
            <person name="Walter J.M."/>
            <person name="Coutinho F.H."/>
            <person name="Leomil L."/>
            <person name="Hargreaves P.I."/>
            <person name="Campeao M.E."/>
            <person name="Vieira V.V."/>
            <person name="Silva B.S."/>
            <person name="Fistarol G.O."/>
            <person name="Salomon P.S."/>
            <person name="Sawabe T."/>
            <person name="Mino S."/>
            <person name="Hosokawa M."/>
            <person name="Miyashita H."/>
            <person name="Maruyama F."/>
            <person name="van Verk M.C."/>
            <person name="Dutilh B.E."/>
            <person name="Thompson C.C."/>
            <person name="Thompson F.L."/>
        </authorList>
    </citation>
    <scope>NUCLEOTIDE SEQUENCE [LARGE SCALE GENOMIC DNA]</scope>
    <source>
        <strain evidence="2 3">CCMR0082</strain>
    </source>
</reference>
<name>A0A6M0SIL2_9CYAN</name>
<dbReference type="Gene3D" id="1.10.720.10">
    <property type="match status" value="1"/>
</dbReference>
<protein>
    <recommendedName>
        <fullName evidence="1">Rho termination factor-like N-terminal domain-containing protein</fullName>
    </recommendedName>
</protein>
<sequence>MAAIPYALPPAAEVAPVLTFQAFVTQALQTPTAPVELGPELSDQALQTNWAKINPAAAATIATEATVAEPTTDLSTLTVRQLKAMAKDRHISRYSRLRKAELITALAA</sequence>
<dbReference type="Proteomes" id="UP000473574">
    <property type="component" value="Unassembled WGS sequence"/>
</dbReference>
<evidence type="ECO:0000313" key="2">
    <source>
        <dbReference type="EMBL" id="NEZ67833.1"/>
    </source>
</evidence>
<gene>
    <name evidence="2" type="ORF">D0962_34620</name>
</gene>
<evidence type="ECO:0000259" key="1">
    <source>
        <dbReference type="SMART" id="SM00959"/>
    </source>
</evidence>
<dbReference type="EMBL" id="QZCE01000002">
    <property type="protein sequence ID" value="NEZ67833.1"/>
    <property type="molecule type" value="Genomic_DNA"/>
</dbReference>
<feature type="domain" description="Rho termination factor-like N-terminal" evidence="1">
    <location>
        <begin position="73"/>
        <end position="108"/>
    </location>
</feature>
<dbReference type="GO" id="GO:0006353">
    <property type="term" value="P:DNA-templated transcription termination"/>
    <property type="evidence" value="ECO:0007669"/>
    <property type="project" value="InterPro"/>
</dbReference>
<dbReference type="SUPFAM" id="SSF68912">
    <property type="entry name" value="Rho N-terminal domain-like"/>
    <property type="match status" value="1"/>
</dbReference>
<dbReference type="InterPro" id="IPR036269">
    <property type="entry name" value="Rho_N_sf"/>
</dbReference>
<organism evidence="2 3">
    <name type="scientific">Adonisia turfae CCMR0082</name>
    <dbReference type="NCBI Taxonomy" id="2304604"/>
    <lineage>
        <taxon>Bacteria</taxon>
        <taxon>Bacillati</taxon>
        <taxon>Cyanobacteriota</taxon>
        <taxon>Adonisia</taxon>
        <taxon>Adonisia turfae</taxon>
    </lineage>
</organism>
<dbReference type="AlphaFoldDB" id="A0A6M0SIL2"/>
<accession>A0A6M0SIL2</accession>
<dbReference type="Pfam" id="PF07498">
    <property type="entry name" value="Rho_N"/>
    <property type="match status" value="1"/>
</dbReference>
<dbReference type="InterPro" id="IPR011112">
    <property type="entry name" value="Rho-like_N"/>
</dbReference>